<dbReference type="EMBL" id="CCBQ010000013">
    <property type="protein sequence ID" value="CDO92372.1"/>
    <property type="molecule type" value="Genomic_DNA"/>
</dbReference>
<evidence type="ECO:0000313" key="3">
    <source>
        <dbReference type="Proteomes" id="UP000031516"/>
    </source>
</evidence>
<dbReference type="GO" id="GO:0000398">
    <property type="term" value="P:mRNA splicing, via spliceosome"/>
    <property type="evidence" value="ECO:0007669"/>
    <property type="project" value="InterPro"/>
</dbReference>
<evidence type="ECO:0000256" key="1">
    <source>
        <dbReference type="SAM" id="MobiDB-lite"/>
    </source>
</evidence>
<feature type="region of interest" description="Disordered" evidence="1">
    <location>
        <begin position="1"/>
        <end position="27"/>
    </location>
</feature>
<proteinExistence type="predicted"/>
<accession>A0A0A8L2M6</accession>
<comment type="caution">
    <text evidence="2">The sequence shown here is derived from an EMBL/GenBank/DDBJ whole genome shotgun (WGS) entry which is preliminary data.</text>
</comment>
<dbReference type="OrthoDB" id="4034976at2759"/>
<keyword evidence="3" id="KW-1185">Reference proteome</keyword>
<reference evidence="2 3" key="1">
    <citation type="submission" date="2014-03" db="EMBL/GenBank/DDBJ databases">
        <title>The genome of Kluyveromyces dobzhanskii.</title>
        <authorList>
            <person name="Nystedt B."/>
            <person name="Astrom S."/>
        </authorList>
    </citation>
    <scope>NUCLEOTIDE SEQUENCE [LARGE SCALE GENOMIC DNA]</scope>
    <source>
        <strain evidence="2 3">CBS 2104</strain>
    </source>
</reference>
<dbReference type="InterPro" id="IPR043954">
    <property type="entry name" value="Snu56_snRNP"/>
</dbReference>
<protein>
    <submittedName>
        <fullName evidence="2">WGS project CCBQ000000000 data, contig 00041</fullName>
    </submittedName>
</protein>
<dbReference type="AlphaFoldDB" id="A0A0A8L2M6"/>
<feature type="compositionally biased region" description="Polar residues" evidence="1">
    <location>
        <begin position="301"/>
        <end position="315"/>
    </location>
</feature>
<dbReference type="GO" id="GO:0003729">
    <property type="term" value="F:mRNA binding"/>
    <property type="evidence" value="ECO:0007669"/>
    <property type="project" value="InterPro"/>
</dbReference>
<dbReference type="Proteomes" id="UP000031516">
    <property type="component" value="Unassembled WGS sequence"/>
</dbReference>
<feature type="region of interest" description="Disordered" evidence="1">
    <location>
        <begin position="284"/>
        <end position="322"/>
    </location>
</feature>
<dbReference type="Pfam" id="PF19097">
    <property type="entry name" value="Snu56_snRNP"/>
    <property type="match status" value="1"/>
</dbReference>
<evidence type="ECO:0000313" key="2">
    <source>
        <dbReference type="EMBL" id="CDO92372.1"/>
    </source>
</evidence>
<organism evidence="2 3">
    <name type="scientific">Kluyveromyces dobzhanskii CBS 2104</name>
    <dbReference type="NCBI Taxonomy" id="1427455"/>
    <lineage>
        <taxon>Eukaryota</taxon>
        <taxon>Fungi</taxon>
        <taxon>Dikarya</taxon>
        <taxon>Ascomycota</taxon>
        <taxon>Saccharomycotina</taxon>
        <taxon>Saccharomycetes</taxon>
        <taxon>Saccharomycetales</taxon>
        <taxon>Saccharomycetaceae</taxon>
        <taxon>Kluyveromyces</taxon>
    </lineage>
</organism>
<gene>
    <name evidence="2" type="ORF">KLDO_g692</name>
</gene>
<sequence>MSGKKRQRPASAGSHHQANKKQQAKPTSVLSKTFDLWKILPNITQHEAVVQLPIGKKIKHSQVFIKITPKQRLELPIFLADLKRALELDNVSLHETFIELTAFTLLEGCVAITAILNYLRNVLIKPSNDIKYWEIDSTSLLRGSILVHKSVKVEQSDTVSDLLFRKAVKPKPFKCQLASVISIPQFKEVYLEADSLSDWMVGLLNSLANCRFRPIRGSVTDLLEKNITLDRQRLMSSMSELPFLKELFDPALLAMKNKHLIDADHKNLEAFMTELQEHNNRELTVTSKSSTDSKAKHGAAVSSTNLRSKAGTTASRYKAGNSVPNKINERRIQKNPAARVPQYPAVSAQDINRSCLAIIKASISKVAEKSSFQIIKSYVKFPKSQLDLIHDNLEHIKSKTNCNMVILNLQTVHESTTWFQQLPIDSKIDPSPSSTRVLSVGGVGGKCKLALQMVLALLETGRL</sequence>
<name>A0A0A8L2M6_9SACH</name>